<dbReference type="GO" id="GO:0015628">
    <property type="term" value="P:protein secretion by the type II secretion system"/>
    <property type="evidence" value="ECO:0007669"/>
    <property type="project" value="InterPro"/>
</dbReference>
<accession>A0A1F7X3Y7</accession>
<reference evidence="7 8" key="1">
    <citation type="journal article" date="2016" name="Nat. Commun.">
        <title>Thousands of microbial genomes shed light on interconnected biogeochemical processes in an aquifer system.</title>
        <authorList>
            <person name="Anantharaman K."/>
            <person name="Brown C.T."/>
            <person name="Hug L.A."/>
            <person name="Sharon I."/>
            <person name="Castelle C.J."/>
            <person name="Probst A.J."/>
            <person name="Thomas B.C."/>
            <person name="Singh A."/>
            <person name="Wilkins M.J."/>
            <person name="Karaoz U."/>
            <person name="Brodie E.L."/>
            <person name="Williams K.H."/>
            <person name="Hubbard S.S."/>
            <person name="Banfield J.F."/>
        </authorList>
    </citation>
    <scope>NUCLEOTIDE SEQUENCE [LARGE SCALE GENOMIC DNA]</scope>
</reference>
<dbReference type="EMBL" id="MGFQ01000030">
    <property type="protein sequence ID" value="OGM09005.1"/>
    <property type="molecule type" value="Genomic_DNA"/>
</dbReference>
<dbReference type="GO" id="GO:0016020">
    <property type="term" value="C:membrane"/>
    <property type="evidence" value="ECO:0007669"/>
    <property type="project" value="UniProtKB-SubCell"/>
</dbReference>
<protein>
    <recommendedName>
        <fullName evidence="9">Type II secretion system protein GspG C-terminal domain-containing protein</fullName>
    </recommendedName>
</protein>
<dbReference type="AlphaFoldDB" id="A0A1F7X3Y7"/>
<evidence type="ECO:0000313" key="8">
    <source>
        <dbReference type="Proteomes" id="UP000176939"/>
    </source>
</evidence>
<keyword evidence="3 6" id="KW-0812">Transmembrane</keyword>
<dbReference type="InterPro" id="IPR045584">
    <property type="entry name" value="Pilin-like"/>
</dbReference>
<dbReference type="PRINTS" id="PR00813">
    <property type="entry name" value="BCTERIALGSPG"/>
</dbReference>
<evidence type="ECO:0000256" key="3">
    <source>
        <dbReference type="ARBA" id="ARBA00022692"/>
    </source>
</evidence>
<evidence type="ECO:0000256" key="2">
    <source>
        <dbReference type="ARBA" id="ARBA00022481"/>
    </source>
</evidence>
<name>A0A1F7X3Y7_9BACT</name>
<dbReference type="Gene3D" id="3.30.700.10">
    <property type="entry name" value="Glycoprotein, Type 4 Pilin"/>
    <property type="match status" value="1"/>
</dbReference>
<dbReference type="NCBIfam" id="TIGR02532">
    <property type="entry name" value="IV_pilin_GFxxxE"/>
    <property type="match status" value="1"/>
</dbReference>
<keyword evidence="2" id="KW-0488">Methylation</keyword>
<feature type="transmembrane region" description="Helical" evidence="6">
    <location>
        <begin position="16"/>
        <end position="38"/>
    </location>
</feature>
<evidence type="ECO:0000256" key="4">
    <source>
        <dbReference type="ARBA" id="ARBA00022989"/>
    </source>
</evidence>
<dbReference type="Proteomes" id="UP000176939">
    <property type="component" value="Unassembled WGS sequence"/>
</dbReference>
<gene>
    <name evidence="7" type="ORF">A2Z67_01175</name>
</gene>
<proteinExistence type="predicted"/>
<evidence type="ECO:0000256" key="1">
    <source>
        <dbReference type="ARBA" id="ARBA00004167"/>
    </source>
</evidence>
<comment type="caution">
    <text evidence="7">The sequence shown here is derived from an EMBL/GenBank/DDBJ whole genome shotgun (WGS) entry which is preliminary data.</text>
</comment>
<dbReference type="GO" id="GO:0015627">
    <property type="term" value="C:type II protein secretion system complex"/>
    <property type="evidence" value="ECO:0007669"/>
    <property type="project" value="InterPro"/>
</dbReference>
<keyword evidence="5 6" id="KW-0472">Membrane</keyword>
<dbReference type="PANTHER" id="PTHR30093">
    <property type="entry name" value="GENERAL SECRETION PATHWAY PROTEIN G"/>
    <property type="match status" value="1"/>
</dbReference>
<evidence type="ECO:0000256" key="5">
    <source>
        <dbReference type="ARBA" id="ARBA00023136"/>
    </source>
</evidence>
<evidence type="ECO:0008006" key="9">
    <source>
        <dbReference type="Google" id="ProtNLM"/>
    </source>
</evidence>
<organism evidence="7 8">
    <name type="scientific">Candidatus Woesebacteria bacterium RBG_13_36_22</name>
    <dbReference type="NCBI Taxonomy" id="1802478"/>
    <lineage>
        <taxon>Bacteria</taxon>
        <taxon>Candidatus Woeseibacteriota</taxon>
    </lineage>
</organism>
<dbReference type="PROSITE" id="PS00409">
    <property type="entry name" value="PROKAR_NTER_METHYL"/>
    <property type="match status" value="1"/>
</dbReference>
<dbReference type="InterPro" id="IPR000983">
    <property type="entry name" value="Bac_GSPG_pilin"/>
</dbReference>
<dbReference type="SUPFAM" id="SSF54523">
    <property type="entry name" value="Pili subunits"/>
    <property type="match status" value="1"/>
</dbReference>
<evidence type="ECO:0000256" key="6">
    <source>
        <dbReference type="SAM" id="Phobius"/>
    </source>
</evidence>
<sequence>MLLKIKNPILKILNKGFTLIELLVVISIIAILATLLIANINSARARARDAQRKADLRNIQTALRLYYNDYAVYPASSNGQIVGCGPGGDLATVCAWNEPFATNEQTYMSILPGDPSPDGSYVYARTANDEYTLQTCLENRSDDKCGIACENGGCQYLVQQ</sequence>
<comment type="subcellular location">
    <subcellularLocation>
        <location evidence="1">Membrane</location>
        <topology evidence="1">Single-pass membrane protein</topology>
    </subcellularLocation>
</comment>
<dbReference type="PANTHER" id="PTHR30093:SF44">
    <property type="entry name" value="TYPE II SECRETION SYSTEM CORE PROTEIN G"/>
    <property type="match status" value="1"/>
</dbReference>
<keyword evidence="4 6" id="KW-1133">Transmembrane helix</keyword>
<dbReference type="InterPro" id="IPR012902">
    <property type="entry name" value="N_methyl_site"/>
</dbReference>
<dbReference type="Pfam" id="PF07963">
    <property type="entry name" value="N_methyl"/>
    <property type="match status" value="1"/>
</dbReference>
<evidence type="ECO:0000313" key="7">
    <source>
        <dbReference type="EMBL" id="OGM09005.1"/>
    </source>
</evidence>